<feature type="domain" description="PAC" evidence="5">
    <location>
        <begin position="433"/>
        <end position="485"/>
    </location>
</feature>
<gene>
    <name evidence="7" type="ORF">FJR03_08920</name>
</gene>
<dbReference type="InterPro" id="IPR035965">
    <property type="entry name" value="PAS-like_dom_sf"/>
</dbReference>
<name>A0A7M1AZ72_9BACT</name>
<feature type="transmembrane region" description="Helical" evidence="3">
    <location>
        <begin position="325"/>
        <end position="345"/>
    </location>
</feature>
<dbReference type="InterPro" id="IPR029150">
    <property type="entry name" value="dCache_3"/>
</dbReference>
<keyword evidence="3" id="KW-1133">Transmembrane helix</keyword>
<dbReference type="Pfam" id="PF08447">
    <property type="entry name" value="PAS_3"/>
    <property type="match status" value="1"/>
</dbReference>
<dbReference type="NCBIfam" id="TIGR00254">
    <property type="entry name" value="GGDEF"/>
    <property type="match status" value="1"/>
</dbReference>
<dbReference type="GO" id="GO:1902201">
    <property type="term" value="P:negative regulation of bacterial-type flagellum-dependent cell motility"/>
    <property type="evidence" value="ECO:0007669"/>
    <property type="project" value="TreeGrafter"/>
</dbReference>
<dbReference type="SUPFAM" id="SSF55073">
    <property type="entry name" value="Nucleotide cyclase"/>
    <property type="match status" value="1"/>
</dbReference>
<dbReference type="Gene3D" id="3.30.70.270">
    <property type="match status" value="1"/>
</dbReference>
<proteinExistence type="predicted"/>
<dbReference type="CDD" id="cd00130">
    <property type="entry name" value="PAS"/>
    <property type="match status" value="1"/>
</dbReference>
<dbReference type="GO" id="GO:0005886">
    <property type="term" value="C:plasma membrane"/>
    <property type="evidence" value="ECO:0007669"/>
    <property type="project" value="TreeGrafter"/>
</dbReference>
<dbReference type="InterPro" id="IPR050469">
    <property type="entry name" value="Diguanylate_Cyclase"/>
</dbReference>
<dbReference type="InterPro" id="IPR029787">
    <property type="entry name" value="Nucleotide_cyclase"/>
</dbReference>
<dbReference type="PANTHER" id="PTHR45138:SF9">
    <property type="entry name" value="DIGUANYLATE CYCLASE DGCM-RELATED"/>
    <property type="match status" value="1"/>
</dbReference>
<organism evidence="7 8">
    <name type="scientific">Sulfurimonas marina</name>
    <dbReference type="NCBI Taxonomy" id="2590551"/>
    <lineage>
        <taxon>Bacteria</taxon>
        <taxon>Pseudomonadati</taxon>
        <taxon>Campylobacterota</taxon>
        <taxon>Epsilonproteobacteria</taxon>
        <taxon>Campylobacterales</taxon>
        <taxon>Sulfurimonadaceae</taxon>
        <taxon>Sulfurimonas</taxon>
    </lineage>
</organism>
<dbReference type="InterPro" id="IPR000700">
    <property type="entry name" value="PAS-assoc_C"/>
</dbReference>
<dbReference type="Gene3D" id="3.30.450.20">
    <property type="entry name" value="PAS domain"/>
    <property type="match status" value="1"/>
</dbReference>
<dbReference type="EC" id="2.7.7.65" evidence="1"/>
<dbReference type="KEGG" id="smax:FJR03_08920"/>
<dbReference type="PROSITE" id="PS50887">
    <property type="entry name" value="GGDEF"/>
    <property type="match status" value="1"/>
</dbReference>
<evidence type="ECO:0000313" key="7">
    <source>
        <dbReference type="EMBL" id="QOP41848.1"/>
    </source>
</evidence>
<dbReference type="SMART" id="SM00267">
    <property type="entry name" value="GGDEF"/>
    <property type="match status" value="1"/>
</dbReference>
<evidence type="ECO:0000256" key="1">
    <source>
        <dbReference type="ARBA" id="ARBA00012528"/>
    </source>
</evidence>
<dbReference type="Proteomes" id="UP000593910">
    <property type="component" value="Chromosome"/>
</dbReference>
<dbReference type="Gene3D" id="2.10.70.100">
    <property type="match status" value="1"/>
</dbReference>
<protein>
    <recommendedName>
        <fullName evidence="1">diguanylate cyclase</fullName>
        <ecNumber evidence="1">2.7.7.65</ecNumber>
    </recommendedName>
</protein>
<dbReference type="PROSITE" id="PS50112">
    <property type="entry name" value="PAS"/>
    <property type="match status" value="1"/>
</dbReference>
<sequence length="766" mass="89716">MIKKITFSLIIFIIFVYFLLEYLENKKKVAIADYNHHALLTTKATYNGVINTYEVAGQKDFNFLLHNDRAMSLLHSFKNSKSEKERNLLRGKLYRALYKSYDVMKSMDVRQFHLHTIDGKSLLRMNMPCENGDSIIDLRKSIQIVNREHKQVIGFEGGRLFSGYRYVFPIIDKGEYLGSAEFSIAFEGIEAKLSKLLPNSVFALIVTKHESYDKVFQWHRGLISVSDFDKNYYIENPKVSAITKRNSENKLVTRLTELVKKSPHFYEQLQQHKDFSIYIVEKGKGYAVNFISFINTDQKHAGYLISFNLQNEILDIQKDYCSYKLMAFVISAVVFILLFIILYQIEKLRKNRYKLQAINDSFYHAQKIAHFGSLSYDHKKQKFYLTDEVYKILGISADSFTPSYKAFLSLVHPDDRKKVHQAYRNSFENKTIYEINHRILQKDGSIRFVEEHGSHELDSNGEIIKTFGSLYDITEQIAAYENLERFIDLQSSIVILTDGKQFKFANKSFYHFFGFEDLKAFKEQYDCICERFIEHDGFFSLEDVKEDEDHWIESLLNLSKRQRIVSMLDSTATPHAFSVSINKYNNENYVVEFNDISDSMLEKLQLERQLNRDQLTSAHNRVYFETNIKNIMKLNEDNNANTGIVFFDIDHFKQINDTYGHDVGDDVLIALVQVVKEQTRNYDHLIRWGGEEFIIITRVESKESLQQMTEHIRVKIQNHYFKDISSLTCSFGLAIHKEGENIKQTITRADEKLYEAKENGRNQVRI</sequence>
<keyword evidence="3" id="KW-0812">Transmembrane</keyword>
<dbReference type="InterPro" id="IPR001610">
    <property type="entry name" value="PAC"/>
</dbReference>
<keyword evidence="3" id="KW-0472">Membrane</keyword>
<reference evidence="7 8" key="1">
    <citation type="submission" date="2019-06" db="EMBL/GenBank/DDBJ databases">
        <title>Sulfurimonas gotlandica sp. nov., a chemoautotrophic and psychrotolerant epsilonproteobacterium isolated from a pelagic redoxcline, and an emended description of the genus Sulfurimonas.</title>
        <authorList>
            <person name="Wang S."/>
            <person name="Jiang L."/>
            <person name="Shao Z."/>
        </authorList>
    </citation>
    <scope>NUCLEOTIDE SEQUENCE [LARGE SCALE GENOMIC DNA]</scope>
    <source>
        <strain evidence="7 8">B2</strain>
    </source>
</reference>
<dbReference type="RefSeq" id="WP_193113169.1">
    <property type="nucleotide sequence ID" value="NZ_CP041165.1"/>
</dbReference>
<evidence type="ECO:0000259" key="4">
    <source>
        <dbReference type="PROSITE" id="PS50112"/>
    </source>
</evidence>
<dbReference type="SMART" id="SM00086">
    <property type="entry name" value="PAC"/>
    <property type="match status" value="1"/>
</dbReference>
<comment type="catalytic activity">
    <reaction evidence="2">
        <text>2 GTP = 3',3'-c-di-GMP + 2 diphosphate</text>
        <dbReference type="Rhea" id="RHEA:24898"/>
        <dbReference type="ChEBI" id="CHEBI:33019"/>
        <dbReference type="ChEBI" id="CHEBI:37565"/>
        <dbReference type="ChEBI" id="CHEBI:58805"/>
        <dbReference type="EC" id="2.7.7.65"/>
    </reaction>
</comment>
<feature type="domain" description="PAS" evidence="4">
    <location>
        <begin position="384"/>
        <end position="430"/>
    </location>
</feature>
<dbReference type="NCBIfam" id="TIGR00229">
    <property type="entry name" value="sensory_box"/>
    <property type="match status" value="1"/>
</dbReference>
<evidence type="ECO:0000259" key="6">
    <source>
        <dbReference type="PROSITE" id="PS50887"/>
    </source>
</evidence>
<feature type="domain" description="GGDEF" evidence="6">
    <location>
        <begin position="640"/>
        <end position="766"/>
    </location>
</feature>
<dbReference type="AlphaFoldDB" id="A0A7M1AZ72"/>
<dbReference type="GO" id="GO:0052621">
    <property type="term" value="F:diguanylate cyclase activity"/>
    <property type="evidence" value="ECO:0007669"/>
    <property type="project" value="UniProtKB-EC"/>
</dbReference>
<dbReference type="EMBL" id="CP041165">
    <property type="protein sequence ID" value="QOP41848.1"/>
    <property type="molecule type" value="Genomic_DNA"/>
</dbReference>
<dbReference type="InterPro" id="IPR043128">
    <property type="entry name" value="Rev_trsase/Diguanyl_cyclase"/>
</dbReference>
<keyword evidence="8" id="KW-1185">Reference proteome</keyword>
<dbReference type="GO" id="GO:0043709">
    <property type="term" value="P:cell adhesion involved in single-species biofilm formation"/>
    <property type="evidence" value="ECO:0007669"/>
    <property type="project" value="TreeGrafter"/>
</dbReference>
<dbReference type="Pfam" id="PF00990">
    <property type="entry name" value="GGDEF"/>
    <property type="match status" value="1"/>
</dbReference>
<dbReference type="InterPro" id="IPR013655">
    <property type="entry name" value="PAS_fold_3"/>
</dbReference>
<dbReference type="FunFam" id="3.30.70.270:FF:000001">
    <property type="entry name" value="Diguanylate cyclase domain protein"/>
    <property type="match status" value="1"/>
</dbReference>
<evidence type="ECO:0000256" key="2">
    <source>
        <dbReference type="ARBA" id="ARBA00034247"/>
    </source>
</evidence>
<feature type="transmembrane region" description="Helical" evidence="3">
    <location>
        <begin position="5"/>
        <end position="23"/>
    </location>
</feature>
<evidence type="ECO:0000259" key="5">
    <source>
        <dbReference type="PROSITE" id="PS50113"/>
    </source>
</evidence>
<dbReference type="PROSITE" id="PS50113">
    <property type="entry name" value="PAC"/>
    <property type="match status" value="1"/>
</dbReference>
<dbReference type="SUPFAM" id="SSF55785">
    <property type="entry name" value="PYP-like sensor domain (PAS domain)"/>
    <property type="match status" value="1"/>
</dbReference>
<dbReference type="InterPro" id="IPR000160">
    <property type="entry name" value="GGDEF_dom"/>
</dbReference>
<evidence type="ECO:0000313" key="8">
    <source>
        <dbReference type="Proteomes" id="UP000593910"/>
    </source>
</evidence>
<accession>A0A7M1AZ72</accession>
<dbReference type="PANTHER" id="PTHR45138">
    <property type="entry name" value="REGULATORY COMPONENTS OF SENSORY TRANSDUCTION SYSTEM"/>
    <property type="match status" value="1"/>
</dbReference>
<dbReference type="CDD" id="cd01949">
    <property type="entry name" value="GGDEF"/>
    <property type="match status" value="1"/>
</dbReference>
<dbReference type="Pfam" id="PF14827">
    <property type="entry name" value="dCache_3"/>
    <property type="match status" value="1"/>
</dbReference>
<evidence type="ECO:0000256" key="3">
    <source>
        <dbReference type="SAM" id="Phobius"/>
    </source>
</evidence>
<dbReference type="InterPro" id="IPR000014">
    <property type="entry name" value="PAS"/>
</dbReference>